<keyword evidence="7" id="KW-1185">Reference proteome</keyword>
<dbReference type="Proteomes" id="UP001371299">
    <property type="component" value="Unassembled WGS sequence"/>
</dbReference>
<evidence type="ECO:0000313" key="7">
    <source>
        <dbReference type="Proteomes" id="UP001371299"/>
    </source>
</evidence>
<evidence type="ECO:0000256" key="2">
    <source>
        <dbReference type="ARBA" id="ARBA00022487"/>
    </source>
</evidence>
<comment type="similarity">
    <text evidence="1">Belongs to the cutinase family.</text>
</comment>
<proteinExistence type="inferred from homology"/>
<dbReference type="RefSeq" id="WP_288794039.1">
    <property type="nucleotide sequence ID" value="NZ_JBBMGJ010000007.1"/>
</dbReference>
<gene>
    <name evidence="6" type="ORF">WMQ01_04655</name>
</gene>
<protein>
    <submittedName>
        <fullName evidence="6">Cutinase family protein</fullName>
    </submittedName>
</protein>
<accession>A0ABU8Y4W4</accession>
<dbReference type="PANTHER" id="PTHR33630">
    <property type="entry name" value="CUTINASE RV1984C-RELATED-RELATED"/>
    <property type="match status" value="1"/>
</dbReference>
<organism evidence="6 7">
    <name type="scientific">Corynebacterium yonathiae</name>
    <dbReference type="NCBI Taxonomy" id="2913504"/>
    <lineage>
        <taxon>Bacteria</taxon>
        <taxon>Bacillati</taxon>
        <taxon>Actinomycetota</taxon>
        <taxon>Actinomycetes</taxon>
        <taxon>Mycobacteriales</taxon>
        <taxon>Corynebacteriaceae</taxon>
        <taxon>Corynebacterium</taxon>
    </lineage>
</organism>
<dbReference type="SMART" id="SM01110">
    <property type="entry name" value="Cutinase"/>
    <property type="match status" value="1"/>
</dbReference>
<dbReference type="InterPro" id="IPR000675">
    <property type="entry name" value="Cutinase/axe"/>
</dbReference>
<keyword evidence="3" id="KW-0378">Hydrolase</keyword>
<evidence type="ECO:0000256" key="1">
    <source>
        <dbReference type="ARBA" id="ARBA00007534"/>
    </source>
</evidence>
<evidence type="ECO:0000256" key="3">
    <source>
        <dbReference type="ARBA" id="ARBA00022801"/>
    </source>
</evidence>
<dbReference type="EMBL" id="JBBMGJ010000007">
    <property type="protein sequence ID" value="MEK0145363.1"/>
    <property type="molecule type" value="Genomic_DNA"/>
</dbReference>
<dbReference type="InterPro" id="IPR029058">
    <property type="entry name" value="AB_hydrolase_fold"/>
</dbReference>
<feature type="signal peptide" evidence="5">
    <location>
        <begin position="1"/>
        <end position="32"/>
    </location>
</feature>
<dbReference type="PANTHER" id="PTHR33630:SF9">
    <property type="entry name" value="CUTINASE 4"/>
    <property type="match status" value="1"/>
</dbReference>
<dbReference type="SUPFAM" id="SSF53474">
    <property type="entry name" value="alpha/beta-Hydrolases"/>
    <property type="match status" value="1"/>
</dbReference>
<sequence>MIRSAFFRAAVALSASAALAVSIAPAAATANAAPVVPQAAAQSAPSPQPAGCPEFVVLAARGSDQNEEYGEYFGPQQYSPHAAPSNGYEGANLSALFHLVEKRHPGTMDRVHVLALDPQAYPASMNLPPLAQEGEQLNPLQLIRRLGGVVMEYPLHELAYSVTVGFVHSLRTGMANAPRVVEKYERETGCQPRYITAGYSQGAIVATSAERYLAQRGKLAGAVYLGNPLSRPHGMAGWLPQHLLLQPAALPDSRRLNYCLDGDFVCDLNLASAHDALATKAARHASYFVEPSLGDAAFADSLATLLTPSSAGTIITTHD</sequence>
<keyword evidence="5" id="KW-0732">Signal</keyword>
<comment type="caution">
    <text evidence="6">The sequence shown here is derived from an EMBL/GenBank/DDBJ whole genome shotgun (WGS) entry which is preliminary data.</text>
</comment>
<feature type="chain" id="PRO_5045452610" evidence="5">
    <location>
        <begin position="33"/>
        <end position="319"/>
    </location>
</feature>
<evidence type="ECO:0000256" key="5">
    <source>
        <dbReference type="SAM" id="SignalP"/>
    </source>
</evidence>
<keyword evidence="2" id="KW-0719">Serine esterase</keyword>
<evidence type="ECO:0000256" key="4">
    <source>
        <dbReference type="ARBA" id="ARBA00023157"/>
    </source>
</evidence>
<dbReference type="Gene3D" id="3.40.50.1820">
    <property type="entry name" value="alpha/beta hydrolase"/>
    <property type="match status" value="1"/>
</dbReference>
<keyword evidence="4" id="KW-1015">Disulfide bond</keyword>
<evidence type="ECO:0000313" key="6">
    <source>
        <dbReference type="EMBL" id="MEK0145363.1"/>
    </source>
</evidence>
<reference evidence="6 7" key="1">
    <citation type="submission" date="2024-01" db="EMBL/GenBank/DDBJ databases">
        <title>Description of two novel Corynebacterium species isolated from human nasal passages and skin.</title>
        <authorList>
            <person name="Popowitch E."/>
            <person name="Tran T.H."/>
            <person name="Escapa I.F."/>
            <person name="Bhatt E."/>
            <person name="Sozat A.K."/>
            <person name="Roberts A.Q."/>
            <person name="Segre J.A."/>
            <person name="Kong H."/>
            <person name="Conlan S."/>
            <person name="Lemon K.P."/>
            <person name="Kelly M.S."/>
        </authorList>
    </citation>
    <scope>NUCLEOTIDE SEQUENCE [LARGE SCALE GENOMIC DNA]</scope>
    <source>
        <strain evidence="6 7">KPL2619</strain>
    </source>
</reference>
<name>A0ABU8Y4W4_9CORY</name>
<dbReference type="Pfam" id="PF01083">
    <property type="entry name" value="Cutinase"/>
    <property type="match status" value="1"/>
</dbReference>